<dbReference type="AlphaFoldDB" id="A0A9X9WZN9"/>
<sequence>MTSAKPPPARPRRFLRRGAAGFLLLAAALLLAHGLAWRWMTAALAERFTDWTTMRRAQGWEVEHDLPTRGGWPFAARLTVPGLRISASDPAVAVDFALEVPRLVLQIAAPRLDRLVMRPQGEQRLRLGTTEVVFTAERLEAALALEPGLPPRAIEVLAERLRAATPDGPFEAQSLVLALSSRFAPPDAEPAVTIDLAAQGVALPAGAASPAMAAFGRRMEEARLEAVLTRALPMSGPPAAIAAAWRDAGGALDLRSVALRWGALAGEAQMTLTLDAALQPAGAGTLRLSDAPAALEAMASAGVITRGAARTAQGVAMFVARVPDGGGAPQVELPFTLANGIVTVARIPLLRLAPLAWTGGGLPHAASPLR</sequence>
<gene>
    <name evidence="1" type="ORF">GXW76_15670</name>
</gene>
<dbReference type="Pfam" id="PF09898">
    <property type="entry name" value="DUF2125"/>
    <property type="match status" value="1"/>
</dbReference>
<comment type="caution">
    <text evidence="1">The sequence shown here is derived from an EMBL/GenBank/DDBJ whole genome shotgun (WGS) entry which is preliminary data.</text>
</comment>
<proteinExistence type="predicted"/>
<accession>A0A9X9WZN9</accession>
<dbReference type="Proteomes" id="UP001138751">
    <property type="component" value="Unassembled WGS sequence"/>
</dbReference>
<evidence type="ECO:0000313" key="1">
    <source>
        <dbReference type="EMBL" id="MBR0672618.1"/>
    </source>
</evidence>
<dbReference type="EMBL" id="JAAEDM010000045">
    <property type="protein sequence ID" value="MBR0672618.1"/>
    <property type="molecule type" value="Genomic_DNA"/>
</dbReference>
<dbReference type="RefSeq" id="WP_211863034.1">
    <property type="nucleotide sequence ID" value="NZ_JAAEDM010000045.1"/>
</dbReference>
<evidence type="ECO:0000313" key="2">
    <source>
        <dbReference type="Proteomes" id="UP001138751"/>
    </source>
</evidence>
<organism evidence="1 2">
    <name type="scientific">Neoroseomonas soli</name>
    <dbReference type="NCBI Taxonomy" id="1081025"/>
    <lineage>
        <taxon>Bacteria</taxon>
        <taxon>Pseudomonadati</taxon>
        <taxon>Pseudomonadota</taxon>
        <taxon>Alphaproteobacteria</taxon>
        <taxon>Acetobacterales</taxon>
        <taxon>Acetobacteraceae</taxon>
        <taxon>Neoroseomonas</taxon>
    </lineage>
</organism>
<dbReference type="InterPro" id="IPR018666">
    <property type="entry name" value="DUF2125"/>
</dbReference>
<keyword evidence="2" id="KW-1185">Reference proteome</keyword>
<name>A0A9X9WZN9_9PROT</name>
<reference evidence="1" key="1">
    <citation type="submission" date="2020-01" db="EMBL/GenBank/DDBJ databases">
        <authorList>
            <person name="Rat A."/>
        </authorList>
    </citation>
    <scope>NUCLEOTIDE SEQUENCE</scope>
    <source>
        <strain evidence="1">LMG 31231</strain>
    </source>
</reference>
<protein>
    <submittedName>
        <fullName evidence="1">DUF2125 domain-containing protein</fullName>
    </submittedName>
</protein>
<reference evidence="1" key="2">
    <citation type="journal article" date="2021" name="Syst. Appl. Microbiol.">
        <title>Roseomonas hellenica sp. nov., isolated from roots of wild-growing Alkanna tinctoria.</title>
        <authorList>
            <person name="Rat A."/>
            <person name="Naranjo H.D."/>
            <person name="Lebbe L."/>
            <person name="Cnockaert M."/>
            <person name="Krigas N."/>
            <person name="Grigoriadou K."/>
            <person name="Maloupa E."/>
            <person name="Willems A."/>
        </authorList>
    </citation>
    <scope>NUCLEOTIDE SEQUENCE</scope>
    <source>
        <strain evidence="1">LMG 31231</strain>
    </source>
</reference>